<dbReference type="GO" id="GO:0015833">
    <property type="term" value="P:peptide transport"/>
    <property type="evidence" value="ECO:0007669"/>
    <property type="project" value="TreeGrafter"/>
</dbReference>
<dbReference type="GO" id="GO:1904680">
    <property type="term" value="F:peptide transmembrane transporter activity"/>
    <property type="evidence" value="ECO:0007669"/>
    <property type="project" value="TreeGrafter"/>
</dbReference>
<dbReference type="PANTHER" id="PTHR30290:SF9">
    <property type="entry name" value="OLIGOPEPTIDE-BINDING PROTEIN APPA"/>
    <property type="match status" value="1"/>
</dbReference>
<protein>
    <submittedName>
        <fullName evidence="6">Heme-binding protein A</fullName>
    </submittedName>
</protein>
<dbReference type="Gene3D" id="3.40.190.10">
    <property type="entry name" value="Periplasmic binding protein-like II"/>
    <property type="match status" value="1"/>
</dbReference>
<accession>A0A1E3AEM4</accession>
<organism evidence="6 7">
    <name type="scientific">Eisenbergiella tayi</name>
    <dbReference type="NCBI Taxonomy" id="1432052"/>
    <lineage>
        <taxon>Bacteria</taxon>
        <taxon>Bacillati</taxon>
        <taxon>Bacillota</taxon>
        <taxon>Clostridia</taxon>
        <taxon>Lachnospirales</taxon>
        <taxon>Lachnospiraceae</taxon>
        <taxon>Eisenbergiella</taxon>
    </lineage>
</organism>
<keyword evidence="3 4" id="KW-0732">Signal</keyword>
<dbReference type="InterPro" id="IPR030678">
    <property type="entry name" value="Peptide/Ni-bd"/>
</dbReference>
<evidence type="ECO:0000313" key="6">
    <source>
        <dbReference type="EMBL" id="ODM07037.1"/>
    </source>
</evidence>
<dbReference type="RefSeq" id="WP_069152783.1">
    <property type="nucleotide sequence ID" value="NZ_CAJLDD010000002.1"/>
</dbReference>
<sequence length="543" mass="60841">MKKSIKKAAAILLASIMTVGILGCGGNSAESGVTDSVGTVQKGEESSGDEVSKGISTVYVEGASDPGNYQPSTRNAGATQVFLLNVYEGLFERAYNGEYEPLLVESYEWTDDTHMTFKIHDNIVTHAGDTVKAEDVLWSMQWAAESAEYSRHTTNIDFDNTKVVDDLTIEMAIFEPNVFFLNDLSRIQITAKKTFDESSDNLISVANGTGPYKMVSHTEGVEVVLEKFEAYWDKDNTERDRQLQNFDKIVFKFIPEAAQRTIELESGGVDILYDTPTNDLDNLRNNDEFDVFEYVTGQTVTMYFNSSENSACNNQKLRQAICCAIDNNAIVAAVYGGNARAATSIISPENKEWNDELENSEYRYAYNQEKAKELLVEAGYKEGSLTLKLATDDSNERKSIAEIIQAQLGQIGITVEINTYDSGSFNSLWGDNKSWDMQINQFSALGSVLFYFNNQVNRDKNVRGFWEDDSFQELLAPTIRDGNEENVTKLVEMFEDAAPVCPLVNKTIYFTFRKGLTDYRIKNDATLIVNDLKITDAANWLYD</sequence>
<dbReference type="EMBL" id="MCGH01000002">
    <property type="protein sequence ID" value="ODM07037.1"/>
    <property type="molecule type" value="Genomic_DNA"/>
</dbReference>
<evidence type="ECO:0000259" key="5">
    <source>
        <dbReference type="Pfam" id="PF00496"/>
    </source>
</evidence>
<dbReference type="PIRSF" id="PIRSF002741">
    <property type="entry name" value="MppA"/>
    <property type="match status" value="1"/>
</dbReference>
<dbReference type="AlphaFoldDB" id="A0A1E3AEM4"/>
<evidence type="ECO:0000256" key="4">
    <source>
        <dbReference type="SAM" id="SignalP"/>
    </source>
</evidence>
<dbReference type="InterPro" id="IPR039424">
    <property type="entry name" value="SBP_5"/>
</dbReference>
<name>A0A1E3AEM4_9FIRM</name>
<proteinExistence type="inferred from homology"/>
<reference evidence="6 7" key="1">
    <citation type="submission" date="2016-07" db="EMBL/GenBank/DDBJ databases">
        <title>Characterization of isolates of Eisenbergiella tayi derived from blood cultures, using whole genome sequencing.</title>
        <authorList>
            <person name="Burdz T."/>
            <person name="Wiebe D."/>
            <person name="Huynh C."/>
            <person name="Bernard K."/>
        </authorList>
    </citation>
    <scope>NUCLEOTIDE SEQUENCE [LARGE SCALE GENOMIC DNA]</scope>
    <source>
        <strain evidence="6 7">NML 110608</strain>
    </source>
</reference>
<comment type="similarity">
    <text evidence="1">Belongs to the bacterial solute-binding protein 5 family.</text>
</comment>
<dbReference type="CDD" id="cd00995">
    <property type="entry name" value="PBP2_NikA_DppA_OppA_like"/>
    <property type="match status" value="1"/>
</dbReference>
<dbReference type="GO" id="GO:0042597">
    <property type="term" value="C:periplasmic space"/>
    <property type="evidence" value="ECO:0007669"/>
    <property type="project" value="UniProtKB-ARBA"/>
</dbReference>
<comment type="caution">
    <text evidence="6">The sequence shown here is derived from an EMBL/GenBank/DDBJ whole genome shotgun (WGS) entry which is preliminary data.</text>
</comment>
<dbReference type="InterPro" id="IPR000914">
    <property type="entry name" value="SBP_5_dom"/>
</dbReference>
<dbReference type="Pfam" id="PF00496">
    <property type="entry name" value="SBP_bac_5"/>
    <property type="match status" value="1"/>
</dbReference>
<dbReference type="Gene3D" id="3.90.76.10">
    <property type="entry name" value="Dipeptide-binding Protein, Domain 1"/>
    <property type="match status" value="1"/>
</dbReference>
<dbReference type="PROSITE" id="PS51257">
    <property type="entry name" value="PROKAR_LIPOPROTEIN"/>
    <property type="match status" value="1"/>
</dbReference>
<gene>
    <name evidence="6" type="primary">hbpA</name>
    <name evidence="6" type="ORF">BEI61_02927</name>
</gene>
<evidence type="ECO:0000256" key="1">
    <source>
        <dbReference type="ARBA" id="ARBA00005695"/>
    </source>
</evidence>
<keyword evidence="2" id="KW-0813">Transport</keyword>
<feature type="signal peptide" evidence="4">
    <location>
        <begin position="1"/>
        <end position="29"/>
    </location>
</feature>
<evidence type="ECO:0000313" key="7">
    <source>
        <dbReference type="Proteomes" id="UP000094067"/>
    </source>
</evidence>
<dbReference type="PANTHER" id="PTHR30290">
    <property type="entry name" value="PERIPLASMIC BINDING COMPONENT OF ABC TRANSPORTER"/>
    <property type="match status" value="1"/>
</dbReference>
<evidence type="ECO:0000256" key="3">
    <source>
        <dbReference type="ARBA" id="ARBA00022729"/>
    </source>
</evidence>
<feature type="domain" description="Solute-binding protein family 5" evidence="5">
    <location>
        <begin position="98"/>
        <end position="444"/>
    </location>
</feature>
<dbReference type="Gene3D" id="3.10.105.10">
    <property type="entry name" value="Dipeptide-binding Protein, Domain 3"/>
    <property type="match status" value="1"/>
</dbReference>
<dbReference type="Proteomes" id="UP000094067">
    <property type="component" value="Unassembled WGS sequence"/>
</dbReference>
<evidence type="ECO:0000256" key="2">
    <source>
        <dbReference type="ARBA" id="ARBA00022448"/>
    </source>
</evidence>
<dbReference type="GO" id="GO:0043190">
    <property type="term" value="C:ATP-binding cassette (ABC) transporter complex"/>
    <property type="evidence" value="ECO:0007669"/>
    <property type="project" value="InterPro"/>
</dbReference>
<feature type="chain" id="PRO_5009122849" evidence="4">
    <location>
        <begin position="30"/>
        <end position="543"/>
    </location>
</feature>
<dbReference type="SUPFAM" id="SSF53850">
    <property type="entry name" value="Periplasmic binding protein-like II"/>
    <property type="match status" value="1"/>
</dbReference>